<proteinExistence type="predicted"/>
<name>A0A1W1CJE3_9ZZZZ</name>
<dbReference type="Pfam" id="PF01471">
    <property type="entry name" value="PG_binding_1"/>
    <property type="match status" value="1"/>
</dbReference>
<sequence length="328" mass="36320">MNISGARPGTCFYEHYRPEKYQTTTAKVLASEASEKVIAIPAKYRTVTKKILVSNGTERLVKAPAQYKTVRQKVQIAPARTEWKKTKCQDRGCNQSEVVCLVEIPATYKTVTKQVVAKPATTRKVTTPPVYKTVQIQELVEPATTRTVPIPAKYKTVTSRKKVQNGEYFWSDASGKNARTRATNQCNRICLTATPAKYNKVSKRVVAKPATTRKVRTPAKYTTVKIKKIIQPASERRIAIPATYKTVTKKRKVADGYAKWVPIVCKSSMTRTTIIKVQEALKSAGFYHGPIDGVWGSSSRAATRAYQKAKGLPVAGLSVATMQSLGVY</sequence>
<dbReference type="AlphaFoldDB" id="A0A1W1CJE3"/>
<dbReference type="InterPro" id="IPR002477">
    <property type="entry name" value="Peptidoglycan-bd-like"/>
</dbReference>
<protein>
    <recommendedName>
        <fullName evidence="1">Peptidoglycan binding-like domain-containing protein</fullName>
    </recommendedName>
</protein>
<gene>
    <name evidence="2" type="ORF">MNB_SV-12-2021</name>
</gene>
<accession>A0A1W1CJE3</accession>
<dbReference type="EMBL" id="FPHE01000146">
    <property type="protein sequence ID" value="SFV65827.1"/>
    <property type="molecule type" value="Genomic_DNA"/>
</dbReference>
<dbReference type="SUPFAM" id="SSF47090">
    <property type="entry name" value="PGBD-like"/>
    <property type="match status" value="1"/>
</dbReference>
<reference evidence="2" key="1">
    <citation type="submission" date="2016-10" db="EMBL/GenBank/DDBJ databases">
        <authorList>
            <person name="de Groot N.N."/>
        </authorList>
    </citation>
    <scope>NUCLEOTIDE SEQUENCE</scope>
</reference>
<evidence type="ECO:0000313" key="2">
    <source>
        <dbReference type="EMBL" id="SFV65827.1"/>
    </source>
</evidence>
<feature type="domain" description="Peptidoglycan binding-like" evidence="1">
    <location>
        <begin position="273"/>
        <end position="314"/>
    </location>
</feature>
<dbReference type="InterPro" id="IPR036366">
    <property type="entry name" value="PGBDSf"/>
</dbReference>
<organism evidence="2">
    <name type="scientific">hydrothermal vent metagenome</name>
    <dbReference type="NCBI Taxonomy" id="652676"/>
    <lineage>
        <taxon>unclassified sequences</taxon>
        <taxon>metagenomes</taxon>
        <taxon>ecological metagenomes</taxon>
    </lineage>
</organism>
<dbReference type="Gene3D" id="1.10.101.10">
    <property type="entry name" value="PGBD-like superfamily/PGBD"/>
    <property type="match status" value="1"/>
</dbReference>
<dbReference type="InterPro" id="IPR036365">
    <property type="entry name" value="PGBD-like_sf"/>
</dbReference>
<evidence type="ECO:0000259" key="1">
    <source>
        <dbReference type="Pfam" id="PF01471"/>
    </source>
</evidence>